<dbReference type="NCBIfam" id="TIGR02673">
    <property type="entry name" value="FtsE"/>
    <property type="match status" value="1"/>
</dbReference>
<comment type="function">
    <text evidence="9">Part of the ABC transporter FtsEX involved in cellular division.</text>
</comment>
<dbReference type="GO" id="GO:0016887">
    <property type="term" value="F:ATP hydrolysis activity"/>
    <property type="evidence" value="ECO:0007669"/>
    <property type="project" value="InterPro"/>
</dbReference>
<evidence type="ECO:0000256" key="1">
    <source>
        <dbReference type="ARBA" id="ARBA00005417"/>
    </source>
</evidence>
<name>A0A6I5ZR64_9FIRM</name>
<dbReference type="InterPro" id="IPR005286">
    <property type="entry name" value="Cell_div_FtsE"/>
</dbReference>
<dbReference type="InterPro" id="IPR003593">
    <property type="entry name" value="AAA+_ATPase"/>
</dbReference>
<dbReference type="PANTHER" id="PTHR24220">
    <property type="entry name" value="IMPORT ATP-BINDING PROTEIN"/>
    <property type="match status" value="1"/>
</dbReference>
<keyword evidence="5 9" id="KW-0547">Nucleotide-binding</keyword>
<evidence type="ECO:0000256" key="9">
    <source>
        <dbReference type="RuleBase" id="RU365094"/>
    </source>
</evidence>
<organism evidence="11 12">
    <name type="scientific">Neomoorella glycerini</name>
    <dbReference type="NCBI Taxonomy" id="55779"/>
    <lineage>
        <taxon>Bacteria</taxon>
        <taxon>Bacillati</taxon>
        <taxon>Bacillota</taxon>
        <taxon>Clostridia</taxon>
        <taxon>Neomoorellales</taxon>
        <taxon>Neomoorellaceae</taxon>
        <taxon>Neomoorella</taxon>
    </lineage>
</organism>
<reference evidence="11 12" key="1">
    <citation type="submission" date="2019-11" db="EMBL/GenBank/DDBJ databases">
        <title>Genome sequence of Moorella glycerini DSM11254.</title>
        <authorList>
            <person name="Poehlein A."/>
            <person name="Boeer T."/>
            <person name="Daniel R."/>
        </authorList>
    </citation>
    <scope>NUCLEOTIDE SEQUENCE [LARGE SCALE GENOMIC DNA]</scope>
    <source>
        <strain evidence="11 12">DSM 11254</strain>
    </source>
</reference>
<dbReference type="AlphaFoldDB" id="A0A6I5ZR64"/>
<dbReference type="PANTHER" id="PTHR24220:SF470">
    <property type="entry name" value="CELL DIVISION ATP-BINDING PROTEIN FTSE"/>
    <property type="match status" value="1"/>
</dbReference>
<evidence type="ECO:0000256" key="4">
    <source>
        <dbReference type="ARBA" id="ARBA00022618"/>
    </source>
</evidence>
<keyword evidence="7 9" id="KW-0472">Membrane</keyword>
<dbReference type="GO" id="GO:0005886">
    <property type="term" value="C:plasma membrane"/>
    <property type="evidence" value="ECO:0007669"/>
    <property type="project" value="UniProtKB-SubCell"/>
</dbReference>
<comment type="subcellular location">
    <subcellularLocation>
        <location evidence="9">Cell membrane</location>
        <topology evidence="9">Peripheral membrane protein</topology>
        <orientation evidence="9">Cytoplasmic side</orientation>
    </subcellularLocation>
</comment>
<evidence type="ECO:0000259" key="10">
    <source>
        <dbReference type="PROSITE" id="PS50893"/>
    </source>
</evidence>
<dbReference type="PROSITE" id="PS00211">
    <property type="entry name" value="ABC_TRANSPORTER_1"/>
    <property type="match status" value="1"/>
</dbReference>
<dbReference type="EMBL" id="CP046244">
    <property type="protein sequence ID" value="QGP92216.1"/>
    <property type="molecule type" value="Genomic_DNA"/>
</dbReference>
<dbReference type="InterPro" id="IPR003439">
    <property type="entry name" value="ABC_transporter-like_ATP-bd"/>
</dbReference>
<evidence type="ECO:0000313" key="12">
    <source>
        <dbReference type="Proteomes" id="UP000425916"/>
    </source>
</evidence>
<proteinExistence type="inferred from homology"/>
<dbReference type="GO" id="GO:0051301">
    <property type="term" value="P:cell division"/>
    <property type="evidence" value="ECO:0007669"/>
    <property type="project" value="UniProtKB-UniRule"/>
</dbReference>
<gene>
    <name evidence="9 11" type="primary">ftsE</name>
    <name evidence="11" type="ORF">MGLY_15820</name>
</gene>
<keyword evidence="4 9" id="KW-0132">Cell division</keyword>
<comment type="subunit">
    <text evidence="9">Homodimer. Forms a membrane-associated complex with FtsX.</text>
</comment>
<dbReference type="Pfam" id="PF00005">
    <property type="entry name" value="ABC_tran"/>
    <property type="match status" value="1"/>
</dbReference>
<comment type="similarity">
    <text evidence="1 9">Belongs to the ABC transporter superfamily.</text>
</comment>
<dbReference type="OrthoDB" id="9810992at2"/>
<evidence type="ECO:0000256" key="5">
    <source>
        <dbReference type="ARBA" id="ARBA00022741"/>
    </source>
</evidence>
<accession>A0A6I5ZR64</accession>
<protein>
    <recommendedName>
        <fullName evidence="2 9">Cell division ATP-binding protein FtsE</fullName>
    </recommendedName>
</protein>
<dbReference type="InterPro" id="IPR027417">
    <property type="entry name" value="P-loop_NTPase"/>
</dbReference>
<dbReference type="Proteomes" id="UP000425916">
    <property type="component" value="Chromosome"/>
</dbReference>
<keyword evidence="3 9" id="KW-1003">Cell membrane</keyword>
<evidence type="ECO:0000256" key="3">
    <source>
        <dbReference type="ARBA" id="ARBA00022475"/>
    </source>
</evidence>
<evidence type="ECO:0000256" key="7">
    <source>
        <dbReference type="ARBA" id="ARBA00023136"/>
    </source>
</evidence>
<dbReference type="PROSITE" id="PS50893">
    <property type="entry name" value="ABC_TRANSPORTER_2"/>
    <property type="match status" value="1"/>
</dbReference>
<evidence type="ECO:0000256" key="8">
    <source>
        <dbReference type="ARBA" id="ARBA00023306"/>
    </source>
</evidence>
<dbReference type="Gene3D" id="3.40.50.300">
    <property type="entry name" value="P-loop containing nucleotide triphosphate hydrolases"/>
    <property type="match status" value="1"/>
</dbReference>
<dbReference type="InterPro" id="IPR017871">
    <property type="entry name" value="ABC_transporter-like_CS"/>
</dbReference>
<keyword evidence="6 9" id="KW-0067">ATP-binding</keyword>
<evidence type="ECO:0000256" key="6">
    <source>
        <dbReference type="ARBA" id="ARBA00022840"/>
    </source>
</evidence>
<evidence type="ECO:0000313" key="11">
    <source>
        <dbReference type="EMBL" id="QGP92216.1"/>
    </source>
</evidence>
<feature type="domain" description="ABC transporter" evidence="10">
    <location>
        <begin position="4"/>
        <end position="230"/>
    </location>
</feature>
<dbReference type="GO" id="GO:0022857">
    <property type="term" value="F:transmembrane transporter activity"/>
    <property type="evidence" value="ECO:0007669"/>
    <property type="project" value="TreeGrafter"/>
</dbReference>
<dbReference type="GO" id="GO:0005524">
    <property type="term" value="F:ATP binding"/>
    <property type="evidence" value="ECO:0007669"/>
    <property type="project" value="UniProtKB-UniRule"/>
</dbReference>
<dbReference type="RefSeq" id="WP_156272854.1">
    <property type="nucleotide sequence ID" value="NZ_CP046244.1"/>
</dbReference>
<sequence>MSLIQFYNVTKVYPPHITALDDLSVKIDKGEFVFLVGPSGAGKTTFIRLLFREEVPTRGQILIGGRSIARLKRSEVPFLRRNIGIVFQDFRLLPEWTVFENVAFALRVIEVSPREIKPRVEKALERVGLSNRARMFPHQLSGGEQQRAAIARAIVNNPRILVADEPTGNLDPATSREIMKLLEEINYQGTTVIMATHAWDIVNSMRKRVIALQQGRLVRDDREGAYGYEA</sequence>
<dbReference type="SMART" id="SM00382">
    <property type="entry name" value="AAA"/>
    <property type="match status" value="1"/>
</dbReference>
<evidence type="ECO:0000256" key="2">
    <source>
        <dbReference type="ARBA" id="ARBA00020019"/>
    </source>
</evidence>
<keyword evidence="8 9" id="KW-0131">Cell cycle</keyword>
<dbReference type="InterPro" id="IPR015854">
    <property type="entry name" value="ABC_transpr_LolD-like"/>
</dbReference>
<dbReference type="SUPFAM" id="SSF52540">
    <property type="entry name" value="P-loop containing nucleoside triphosphate hydrolases"/>
    <property type="match status" value="1"/>
</dbReference>
<dbReference type="FunFam" id="3.40.50.300:FF:000056">
    <property type="entry name" value="Cell division ATP-binding protein FtsE"/>
    <property type="match status" value="1"/>
</dbReference>
<keyword evidence="12" id="KW-1185">Reference proteome</keyword>